<dbReference type="Proteomes" id="UP000604243">
    <property type="component" value="Unassembled WGS sequence"/>
</dbReference>
<evidence type="ECO:0000313" key="1">
    <source>
        <dbReference type="EMBL" id="GHC16802.1"/>
    </source>
</evidence>
<evidence type="ECO:0000313" key="2">
    <source>
        <dbReference type="Proteomes" id="UP000604243"/>
    </source>
</evidence>
<keyword evidence="2" id="KW-1185">Reference proteome</keyword>
<dbReference type="InterPro" id="IPR014347">
    <property type="entry name" value="Tautomerase/MIF_sf"/>
</dbReference>
<dbReference type="PANTHER" id="PTHR38460">
    <property type="entry name" value="TAUTOMERASE YOLI-RELATED"/>
    <property type="match status" value="1"/>
</dbReference>
<proteinExistence type="predicted"/>
<reference evidence="2" key="1">
    <citation type="journal article" date="2019" name="Int. J. Syst. Evol. Microbiol.">
        <title>The Global Catalogue of Microorganisms (GCM) 10K type strain sequencing project: providing services to taxonomists for standard genome sequencing and annotation.</title>
        <authorList>
            <consortium name="The Broad Institute Genomics Platform"/>
            <consortium name="The Broad Institute Genome Sequencing Center for Infectious Disease"/>
            <person name="Wu L."/>
            <person name="Ma J."/>
        </authorList>
    </citation>
    <scope>NUCLEOTIDE SEQUENCE [LARGE SCALE GENOMIC DNA]</scope>
    <source>
        <strain evidence="2">KCTC 42082</strain>
    </source>
</reference>
<name>A0ABQ3FBG9_9GAMM</name>
<dbReference type="Gene3D" id="3.30.429.10">
    <property type="entry name" value="Macrophage Migration Inhibitory Factor"/>
    <property type="match status" value="1"/>
</dbReference>
<comment type="caution">
    <text evidence="1">The sequence shown here is derived from an EMBL/GenBank/DDBJ whole genome shotgun (WGS) entry which is preliminary data.</text>
</comment>
<protein>
    <submittedName>
        <fullName evidence="1">Tautomerase YolI</fullName>
    </submittedName>
</protein>
<organism evidence="1 2">
    <name type="scientific">Kushneria pakistanensis</name>
    <dbReference type="NCBI Taxonomy" id="1508770"/>
    <lineage>
        <taxon>Bacteria</taxon>
        <taxon>Pseudomonadati</taxon>
        <taxon>Pseudomonadota</taxon>
        <taxon>Gammaproteobacteria</taxon>
        <taxon>Oceanospirillales</taxon>
        <taxon>Halomonadaceae</taxon>
        <taxon>Kushneria</taxon>
    </lineage>
</organism>
<sequence length="121" mass="13781">MPLVTITAADHYPQEWYRQVADIVNEVVIETLDFPVDDRYQIIQALPAERIELQTRSGDALILQLTMRSGRSSTAKQHFYKKVAETLEQKVDVDPANLMIVITENKDADWSFGDGKAQFLV</sequence>
<gene>
    <name evidence="1" type="primary">yolI</name>
    <name evidence="1" type="ORF">GCM10010082_04710</name>
</gene>
<dbReference type="SUPFAM" id="SSF55331">
    <property type="entry name" value="Tautomerase/MIF"/>
    <property type="match status" value="1"/>
</dbReference>
<dbReference type="EMBL" id="BMZM01000001">
    <property type="protein sequence ID" value="GHC16802.1"/>
    <property type="molecule type" value="Genomic_DNA"/>
</dbReference>
<dbReference type="Pfam" id="PF14552">
    <property type="entry name" value="Tautomerase_2"/>
    <property type="match status" value="1"/>
</dbReference>
<dbReference type="PANTHER" id="PTHR38460:SF1">
    <property type="entry name" value="TAUTOMERASE YOLI-RELATED"/>
    <property type="match status" value="1"/>
</dbReference>
<dbReference type="RefSeq" id="WP_189514727.1">
    <property type="nucleotide sequence ID" value="NZ_BMZM01000001.1"/>
</dbReference>
<dbReference type="InterPro" id="IPR037479">
    <property type="entry name" value="Tauto_MSAD"/>
</dbReference>
<accession>A0ABQ3FBG9</accession>